<proteinExistence type="predicted"/>
<dbReference type="EMBL" id="WSEM01000033">
    <property type="protein sequence ID" value="MVQ38999.1"/>
    <property type="molecule type" value="Genomic_DNA"/>
</dbReference>
<evidence type="ECO:0000313" key="1">
    <source>
        <dbReference type="EMBL" id="MVQ38999.1"/>
    </source>
</evidence>
<accession>A0ABW9UI62</accession>
<evidence type="ECO:0000313" key="2">
    <source>
        <dbReference type="Proteomes" id="UP000467637"/>
    </source>
</evidence>
<name>A0ABW9UI62_9BACL</name>
<gene>
    <name evidence="1" type="ORF">GON05_30870</name>
</gene>
<dbReference type="Proteomes" id="UP000467637">
    <property type="component" value="Unassembled WGS sequence"/>
</dbReference>
<comment type="caution">
    <text evidence="1">The sequence shown here is derived from an EMBL/GenBank/DDBJ whole genome shotgun (WGS) entry which is preliminary data.</text>
</comment>
<sequence>MFREERGSALLLVLFMVLIFSILGLAVLSASIGGATRTETKQKDVQSLHLAEKALNEAAAYIMSDFESQDGVNIDEVQNRLDDITVKLNGRATSTLLDQDVGAARGKIHRIEFIENKKEDSSLNYKITIDAEATVNNVTRRLTQDLFLDTFPDSLKYAMGSEGTVLINGSPYIIGDIYAGEALKVKNEAEYLYLGTPLYQSTKFPKLEGSAYVQKNASGDGLNAYYCETVSATSSQTSPQCDTLVNVGNSNSGYKSISEEEGEGVKTIKEVLTSTDPANIHVKDQSKFAGIEVNEAFVDKMIQAIGKNKLDPDFQRTNVKTALLSRESLTNYLRPLIEVIDPLDEVEPDPANAPAYAAYEEKKRNLTALFSSELENTIMYNGNLTIDGGEVFSQLLYRESVKNPKPLNLNKSSWFIVNGDLTINNMSTDKSLLDIRANILVTGNLSIHNTVNMDSTIYTLGKTEIVDASILGLKDPDGEEKELVLISKGAIDIYRVNSFRDIKQPFKYNSESAGNKPEKTHEDNPPILNAFFYTDSDATIYGVGSVFWVYGGFFAKGNLTVNAIRGNVIGQVESIEMENQSLINSENLSRLIIDYNSKIFENQNAGLPRVSKVGLTVGKKKQVTEFK</sequence>
<keyword evidence="2" id="KW-1185">Reference proteome</keyword>
<dbReference type="RefSeq" id="WP_157324715.1">
    <property type="nucleotide sequence ID" value="NZ_WSEM01000033.1"/>
</dbReference>
<protein>
    <submittedName>
        <fullName evidence="1">Uncharacterized protein</fullName>
    </submittedName>
</protein>
<organism evidence="1 2">
    <name type="scientific">Paenibacillus anseongense</name>
    <dbReference type="NCBI Taxonomy" id="2682845"/>
    <lineage>
        <taxon>Bacteria</taxon>
        <taxon>Bacillati</taxon>
        <taxon>Bacillota</taxon>
        <taxon>Bacilli</taxon>
        <taxon>Bacillales</taxon>
        <taxon>Paenibacillaceae</taxon>
        <taxon>Paenibacillus</taxon>
    </lineage>
</organism>
<reference evidence="1 2" key="1">
    <citation type="submission" date="2019-12" db="EMBL/GenBank/DDBJ databases">
        <authorList>
            <person name="Huq M.A."/>
        </authorList>
    </citation>
    <scope>NUCLEOTIDE SEQUENCE [LARGE SCALE GENOMIC DNA]</scope>
    <source>
        <strain evidence="1 2">MAH-34</strain>
    </source>
</reference>